<evidence type="ECO:0000313" key="3">
    <source>
        <dbReference type="Proteomes" id="UP000366872"/>
    </source>
</evidence>
<evidence type="ECO:0000313" key="2">
    <source>
        <dbReference type="EMBL" id="VGO16357.1"/>
    </source>
</evidence>
<dbReference type="InterPro" id="IPR011050">
    <property type="entry name" value="Pectin_lyase_fold/virulence"/>
</dbReference>
<organism evidence="2 3">
    <name type="scientific">Pontiella desulfatans</name>
    <dbReference type="NCBI Taxonomy" id="2750659"/>
    <lineage>
        <taxon>Bacteria</taxon>
        <taxon>Pseudomonadati</taxon>
        <taxon>Kiritimatiellota</taxon>
        <taxon>Kiritimatiellia</taxon>
        <taxon>Kiritimatiellales</taxon>
        <taxon>Pontiellaceae</taxon>
        <taxon>Pontiella</taxon>
    </lineage>
</organism>
<reference evidence="2 3" key="1">
    <citation type="submission" date="2019-04" db="EMBL/GenBank/DDBJ databases">
        <authorList>
            <person name="Van Vliet M D."/>
        </authorList>
    </citation>
    <scope>NUCLEOTIDE SEQUENCE [LARGE SCALE GENOMIC DNA]</scope>
    <source>
        <strain evidence="2 3">F1</strain>
    </source>
</reference>
<keyword evidence="3" id="KW-1185">Reference proteome</keyword>
<protein>
    <recommendedName>
        <fullName evidence="4">Right handed beta helix domain-containing protein</fullName>
    </recommendedName>
</protein>
<dbReference type="Gene3D" id="2.160.20.10">
    <property type="entry name" value="Single-stranded right-handed beta-helix, Pectin lyase-like"/>
    <property type="match status" value="2"/>
</dbReference>
<dbReference type="SMART" id="SM00710">
    <property type="entry name" value="PbH1"/>
    <property type="match status" value="3"/>
</dbReference>
<dbReference type="InterPro" id="IPR012334">
    <property type="entry name" value="Pectin_lyas_fold"/>
</dbReference>
<dbReference type="SUPFAM" id="SSF51126">
    <property type="entry name" value="Pectin lyase-like"/>
    <property type="match status" value="1"/>
</dbReference>
<keyword evidence="1" id="KW-0732">Signal</keyword>
<evidence type="ECO:0008006" key="4">
    <source>
        <dbReference type="Google" id="ProtNLM"/>
    </source>
</evidence>
<feature type="chain" id="PRO_5025629885" description="Right handed beta helix domain-containing protein" evidence="1">
    <location>
        <begin position="19"/>
        <end position="1196"/>
    </location>
</feature>
<dbReference type="Proteomes" id="UP000366872">
    <property type="component" value="Unassembled WGS sequence"/>
</dbReference>
<accession>A0A6C2U9F9</accession>
<dbReference type="InterPro" id="IPR006626">
    <property type="entry name" value="PbH1"/>
</dbReference>
<sequence>MKKRLLLAIPVLVGAVFAEEYYVATNGVNALPGGTLAAPFATIQYGVDQLDAGDTLTIRGGRYHEGVIISDLNGSLSGSVDWSGGVGWDGDWILGINTASGSSGGNTAVRMVKAGSMTRTLSTGVSGSALSFKWDIDSFNNASDVASAEVFDGAWHTVWSMDNAGNSGDGNDSPDNLQTEIISLAAYGTVSQIRFSMSASTGTGDYFFIDDVQIGSAFHDFEGAGGAGIIIRNYAEEQVIIDGTIPIVGAWSPVSNGIYKTSVSTDIWQLFVDDEMQTSARWPDAEAWTEAMWDKDDHWIQQDAPSTDGTFIDEAGGPELAASGKDFSGAIAIMNTGSWLSFAREVTGHSAGSNTFTYAPIGNQYHHKIINGAAFFEASYACLSTNREWFYNALTDELFLIPDDGVNPSGREIRGKTLTYGLDISNSQNIAVRGIDFFACTFKVDTSDSITIEDADVLFPSYSKRMLGSTAKAEATFFDGDGNQLRNCTFQYADGAGIEFVGDGGLIENCLFYQIDYSCVGTLHDVMVNIRNASNLTFRQNTLDTGGNSVGIKGGPASVFELNRVTNQGMLQHDGSAIQTDADYTDGTIMQQNWVHDHIKFALRFDSPWLDPAVYGTNGVMRYNVLWNTQPMVPKGDYHHIYNNTGFDNDVVDISIFSDVTHGGVNSNTVTRNNAVNLISGSRSAAEPYPGIADHNWSGSEVKNELVDPAQWDFRPAVGSALIDAGTNVPGQVSGYVGVAPDMGAYEFGSTNYWIPGFIPAQAGMPIPNLGSVNQLEGRELIFQPGYGAVSVKVYFGTNAATLPMLGHFPAAHNVIDPRDHGVIPQGNTEYYWRVDTVLSNNSEIAGEVWNYTTADYTPTAPGVVFSDDFESYIPGSSPASSNWATQITLGSGSILVAEKGASQVVRLNNASTVDDRTVLGATDVFPEEGLITLSFDSFHDGAISMTGPMSLSAGIDSISSHLNQARKVSLAPYIATNIWHHFDWVVNQSGAAVVYTVDGITHSVANGSADLWQDGSLVVDNGIDKPGNGNVLTDTTKVDSFGWTVNKADAADWYMDNVEVRNYAYAEYTAQTPLEDWMAIYGLSDPMADPDSDGLNTLSEFAMGGNPTNGADIGYESILDNRSDPMVFVYPRRLNAGLVYWLETSTNLVSNVWTNGGYTELPATGMLDPEFESVTNEVPVILPQTFIRLMIDPVP</sequence>
<dbReference type="EMBL" id="CAAHFG010000003">
    <property type="protein sequence ID" value="VGO16357.1"/>
    <property type="molecule type" value="Genomic_DNA"/>
</dbReference>
<name>A0A6C2U9F9_PONDE</name>
<gene>
    <name evidence="2" type="ORF">PDESU_04948</name>
</gene>
<dbReference type="RefSeq" id="WP_136081883.1">
    <property type="nucleotide sequence ID" value="NZ_CAAHFG010000003.1"/>
</dbReference>
<dbReference type="PANTHER" id="PTHR36453">
    <property type="entry name" value="SECRETED PROTEIN-RELATED"/>
    <property type="match status" value="1"/>
</dbReference>
<dbReference type="PANTHER" id="PTHR36453:SF1">
    <property type="entry name" value="RIGHT HANDED BETA HELIX DOMAIN-CONTAINING PROTEIN"/>
    <property type="match status" value="1"/>
</dbReference>
<feature type="signal peptide" evidence="1">
    <location>
        <begin position="1"/>
        <end position="18"/>
    </location>
</feature>
<evidence type="ECO:0000256" key="1">
    <source>
        <dbReference type="SAM" id="SignalP"/>
    </source>
</evidence>
<dbReference type="AlphaFoldDB" id="A0A6C2U9F9"/>
<proteinExistence type="predicted"/>